<keyword evidence="5" id="KW-0159">Chromosome partition</keyword>
<feature type="compositionally biased region" description="Basic and acidic residues" evidence="8">
    <location>
        <begin position="554"/>
        <end position="576"/>
    </location>
</feature>
<dbReference type="RefSeq" id="XP_022249204.1">
    <property type="nucleotide sequence ID" value="XM_022393496.1"/>
</dbReference>
<feature type="compositionally biased region" description="Polar residues" evidence="8">
    <location>
        <begin position="290"/>
        <end position="300"/>
    </location>
</feature>
<evidence type="ECO:0000256" key="6">
    <source>
        <dbReference type="ARBA" id="ARBA00023212"/>
    </source>
</evidence>
<feature type="domain" description="Inner centromere protein ARK-binding" evidence="9">
    <location>
        <begin position="1085"/>
        <end position="1141"/>
    </location>
</feature>
<feature type="compositionally biased region" description="Basic and acidic residues" evidence="8">
    <location>
        <begin position="1076"/>
        <end position="1089"/>
    </location>
</feature>
<feature type="region of interest" description="Disordered" evidence="8">
    <location>
        <begin position="725"/>
        <end position="793"/>
    </location>
</feature>
<keyword evidence="4" id="KW-0963">Cytoplasm</keyword>
<dbReference type="Proteomes" id="UP000694941">
    <property type="component" value="Unplaced"/>
</dbReference>
<name>A0ABM1SZZ8_LIMPO</name>
<feature type="compositionally biased region" description="Basic residues" evidence="8">
    <location>
        <begin position="756"/>
        <end position="767"/>
    </location>
</feature>
<keyword evidence="7" id="KW-0539">Nucleus</keyword>
<feature type="region of interest" description="Disordered" evidence="8">
    <location>
        <begin position="515"/>
        <end position="637"/>
    </location>
</feature>
<evidence type="ECO:0000256" key="3">
    <source>
        <dbReference type="ARBA" id="ARBA00010042"/>
    </source>
</evidence>
<sequence length="1170" mass="133544">MDSEIFSRPFVESQKLINECVEKWNNNFDWLKEIYEEAKKSLSDPNQLYLPKTPCMRRKRQAKLPRISEDDGPSRKTLKKRERKSTPDHDDSSAEENKSTRTLRRAASRAAVSKIKESLDHEKLDPSKKCNREKLQKYNQGQVLQSASVMCTKLISESGLSDDTDKSPKENNSEQAEYRVENKCCQELEAGPISDSSEKASEPLQNNLLVMLEDICNEKERSRSRNDIKFKDNKQEPTNYLASPDDQSEPTGNSIKSESSAKEESHSGSTVSAVQSIIETKMSKKPVLNTPMQNNLTPKNCTPLVKPRTTRAAKNKTLNRLNPEKLNTSTAAVYLTRDASPFVLKKINHTPKVKAPNYQKKMPSKQNQIFSPYKKESVKKKVQAYEERIVSPFKKTACSIKIIESVAESPTNIIQSNAHTPNQINTKAVINAVELKEETPLEYRVKKVSDVNKGQNSQLILAKAARMSETRRSTSLMRYHIRTSLNRITRASAAARKKSLKSSCKLSTAEKYQSSVLLHSSVSSTESQKTEDLVENNKMDEEGDVENSVAESINKQKSDELHDVEENKKESKKDEPSATEVNNEESDGDIAEDKGAEADGEDEGESDIESSHTTNGFRHRAPKRSYTEKNKEDSNINEFKKMKMTTVLNSDPVVILDHLDKDLVKRFSDTDNENYNRDKENASPLVTEIDSDGYLTASSDPNSAIPTSEAPTPVKKVFAHPLGQIASSNNQIRTSNTKFSSGQKSLRSGGSSSNKVLHKGHLSRVHSLKNDYSGYTSSGSSNKNTPQSGKSRLFPANIVTGVSSFIKSRGTPQSLTIKEREYQKQLEIQKKQQKEQEILRKREQILKQKIEEQKRKREERMQRVIENKKQQEKEQEDKIRHLEQQQAEQLALKEKEREERRKEEMKKKQIWRKKKEAEIEERRQQEEDARLTKLREQDEIERQRLQGLEKQKQEFEKLKAIINQHNNNLQQKAIMNSIFTKEKPEAQKKMECIVNVPKIDSVTCITSPEDLKSGMVTNENSPAELNSTYVKGKDEPAQESIPKSELNKTYITEENEKEVNCYEMTPQRPAQSQKLKNPDNYDIGDLKSDDETDDEADPKKQIPQWAQGFQLRAALINQTYNPPNIHELFGDIIPPDLTQMFPVQRRRFHKRTSSALWHSPVRPQMTMTKT</sequence>
<dbReference type="GeneID" id="106465574"/>
<keyword evidence="10" id="KW-1185">Reference proteome</keyword>
<evidence type="ECO:0000256" key="8">
    <source>
        <dbReference type="SAM" id="MobiDB-lite"/>
    </source>
</evidence>
<accession>A0ABM1SZZ8</accession>
<protein>
    <submittedName>
        <fullName evidence="11">Inner centromere protein-like</fullName>
    </submittedName>
</protein>
<evidence type="ECO:0000256" key="1">
    <source>
        <dbReference type="ARBA" id="ARBA00004123"/>
    </source>
</evidence>
<proteinExistence type="inferred from homology"/>
<feature type="compositionally biased region" description="Polar residues" evidence="8">
    <location>
        <begin position="725"/>
        <end position="755"/>
    </location>
</feature>
<feature type="compositionally biased region" description="Basic and acidic residues" evidence="8">
    <location>
        <begin position="114"/>
        <end position="133"/>
    </location>
</feature>
<feature type="compositionally biased region" description="Acidic residues" evidence="8">
    <location>
        <begin position="598"/>
        <end position="608"/>
    </location>
</feature>
<feature type="compositionally biased region" description="Basic and acidic residues" evidence="8">
    <location>
        <begin position="625"/>
        <end position="637"/>
    </location>
</feature>
<dbReference type="Pfam" id="PF03941">
    <property type="entry name" value="INCENP_ARK-bind"/>
    <property type="match status" value="1"/>
</dbReference>
<feature type="region of interest" description="Disordered" evidence="8">
    <location>
        <begin position="1063"/>
        <end position="1099"/>
    </location>
</feature>
<gene>
    <name evidence="11" type="primary">LOC106465574</name>
</gene>
<evidence type="ECO:0000259" key="9">
    <source>
        <dbReference type="Pfam" id="PF03941"/>
    </source>
</evidence>
<dbReference type="InterPro" id="IPR005635">
    <property type="entry name" value="Inner_centromere_prot_ARK-bd"/>
</dbReference>
<feature type="compositionally biased region" description="Basic and acidic residues" evidence="8">
    <location>
        <begin position="891"/>
        <end position="907"/>
    </location>
</feature>
<evidence type="ECO:0000256" key="4">
    <source>
        <dbReference type="ARBA" id="ARBA00022490"/>
    </source>
</evidence>
<feature type="region of interest" description="Disordered" evidence="8">
    <location>
        <begin position="158"/>
        <end position="178"/>
    </location>
</feature>
<organism evidence="10 11">
    <name type="scientific">Limulus polyphemus</name>
    <name type="common">Atlantic horseshoe crab</name>
    <dbReference type="NCBI Taxonomy" id="6850"/>
    <lineage>
        <taxon>Eukaryota</taxon>
        <taxon>Metazoa</taxon>
        <taxon>Ecdysozoa</taxon>
        <taxon>Arthropoda</taxon>
        <taxon>Chelicerata</taxon>
        <taxon>Merostomata</taxon>
        <taxon>Xiphosura</taxon>
        <taxon>Limulidae</taxon>
        <taxon>Limulus</taxon>
    </lineage>
</organism>
<feature type="region of interest" description="Disordered" evidence="8">
    <location>
        <begin position="220"/>
        <end position="310"/>
    </location>
</feature>
<feature type="compositionally biased region" description="Basic and acidic residues" evidence="8">
    <location>
        <begin position="163"/>
        <end position="178"/>
    </location>
</feature>
<feature type="compositionally biased region" description="Basic and acidic residues" evidence="8">
    <location>
        <begin position="915"/>
        <end position="930"/>
    </location>
</feature>
<feature type="compositionally biased region" description="Low complexity" evidence="8">
    <location>
        <begin position="515"/>
        <end position="524"/>
    </location>
</feature>
<evidence type="ECO:0000256" key="7">
    <source>
        <dbReference type="ARBA" id="ARBA00023242"/>
    </source>
</evidence>
<feature type="region of interest" description="Disordered" evidence="8">
    <location>
        <begin position="42"/>
        <end position="133"/>
    </location>
</feature>
<comment type="similarity">
    <text evidence="3">Belongs to the INCENP family.</text>
</comment>
<feature type="compositionally biased region" description="Basic and acidic residues" evidence="8">
    <location>
        <begin position="84"/>
        <end position="99"/>
    </location>
</feature>
<feature type="compositionally biased region" description="Polar residues" evidence="8">
    <location>
        <begin position="773"/>
        <end position="790"/>
    </location>
</feature>
<feature type="compositionally biased region" description="Basic and acidic residues" evidence="8">
    <location>
        <begin position="220"/>
        <end position="235"/>
    </location>
</feature>
<comment type="subcellular location">
    <subcellularLocation>
        <location evidence="2">Cytoplasm</location>
        <location evidence="2">Cytoskeleton</location>
        <location evidence="2">Spindle</location>
    </subcellularLocation>
    <subcellularLocation>
        <location evidence="1">Nucleus</location>
    </subcellularLocation>
</comment>
<evidence type="ECO:0000256" key="5">
    <source>
        <dbReference type="ARBA" id="ARBA00022829"/>
    </source>
</evidence>
<keyword evidence="6" id="KW-0206">Cytoskeleton</keyword>
<evidence type="ECO:0000256" key="2">
    <source>
        <dbReference type="ARBA" id="ARBA00004186"/>
    </source>
</evidence>
<dbReference type="PANTHER" id="PTHR13142">
    <property type="entry name" value="INNER CENTROMERE PROTEIN"/>
    <property type="match status" value="1"/>
</dbReference>
<reference evidence="11" key="1">
    <citation type="submission" date="2025-08" db="UniProtKB">
        <authorList>
            <consortium name="RefSeq"/>
        </authorList>
    </citation>
    <scope>IDENTIFICATION</scope>
    <source>
        <tissue evidence="11">Muscle</tissue>
    </source>
</reference>
<dbReference type="PANTHER" id="PTHR13142:SF1">
    <property type="entry name" value="INNER CENTROMERE PROTEIN"/>
    <property type="match status" value="1"/>
</dbReference>
<feature type="region of interest" description="Disordered" evidence="8">
    <location>
        <begin position="866"/>
        <end position="930"/>
    </location>
</feature>
<feature type="compositionally biased region" description="Basic and acidic residues" evidence="8">
    <location>
        <begin position="866"/>
        <end position="883"/>
    </location>
</feature>
<dbReference type="Gene3D" id="6.10.250.2990">
    <property type="match status" value="1"/>
</dbReference>
<feature type="compositionally biased region" description="Basic and acidic residues" evidence="8">
    <location>
        <begin position="528"/>
        <end position="540"/>
    </location>
</feature>
<evidence type="ECO:0000313" key="11">
    <source>
        <dbReference type="RefSeq" id="XP_022249204.1"/>
    </source>
</evidence>
<evidence type="ECO:0000313" key="10">
    <source>
        <dbReference type="Proteomes" id="UP000694941"/>
    </source>
</evidence>